<sequence length="124" mass="13500">MIDLPWGCGSDTGAGSEPSADHPDADVVCKFQDGTLAVYDDYVAITRVDRSDFNNREIPVEEITGVDYDSGITIGYIQIEQIDVPVESGGLLSDPVNPNTLHFDRSGRECAKRARDAILERARG</sequence>
<evidence type="ECO:0000313" key="3">
    <source>
        <dbReference type="Proteomes" id="UP001253439"/>
    </source>
</evidence>
<comment type="caution">
    <text evidence="2">The sequence shown here is derived from an EMBL/GenBank/DDBJ whole genome shotgun (WGS) entry which is preliminary data.</text>
</comment>
<reference evidence="2 3" key="1">
    <citation type="submission" date="2022-06" db="EMBL/GenBank/DDBJ databases">
        <title>Haloarcula sp. a new haloarchaeum isolate from saline soil.</title>
        <authorList>
            <person name="Strakova D."/>
            <person name="Galisteo C."/>
            <person name="Sanchez-Porro C."/>
            <person name="Ventosa A."/>
        </authorList>
    </citation>
    <scope>NUCLEOTIDE SEQUENCE [LARGE SCALE GENOMIC DNA]</scope>
    <source>
        <strain evidence="2 3">S1AR25-5A</strain>
    </source>
</reference>
<protein>
    <submittedName>
        <fullName evidence="2">Uncharacterized protein</fullName>
    </submittedName>
</protein>
<dbReference type="AlphaFoldDB" id="A0AAE4EVM4"/>
<accession>A0AAE4EVM4</accession>
<evidence type="ECO:0000313" key="2">
    <source>
        <dbReference type="EMBL" id="MDS0220961.1"/>
    </source>
</evidence>
<dbReference type="RefSeq" id="WP_310895621.1">
    <property type="nucleotide sequence ID" value="NZ_JAMQOM010000002.1"/>
</dbReference>
<dbReference type="EMBL" id="JAMQOM010000002">
    <property type="protein sequence ID" value="MDS0220961.1"/>
    <property type="molecule type" value="Genomic_DNA"/>
</dbReference>
<feature type="region of interest" description="Disordered" evidence="1">
    <location>
        <begin position="1"/>
        <end position="22"/>
    </location>
</feature>
<gene>
    <name evidence="2" type="ORF">NDI54_06330</name>
</gene>
<organism evidence="2 3">
    <name type="scientific">Haloarcula terrestris</name>
    <dbReference type="NCBI Taxonomy" id="2950533"/>
    <lineage>
        <taxon>Archaea</taxon>
        <taxon>Methanobacteriati</taxon>
        <taxon>Methanobacteriota</taxon>
        <taxon>Stenosarchaea group</taxon>
        <taxon>Halobacteria</taxon>
        <taxon>Halobacteriales</taxon>
        <taxon>Haloarculaceae</taxon>
        <taxon>Haloarcula</taxon>
    </lineage>
</organism>
<dbReference type="Proteomes" id="UP001253439">
    <property type="component" value="Unassembled WGS sequence"/>
</dbReference>
<keyword evidence="3" id="KW-1185">Reference proteome</keyword>
<name>A0AAE4EVM4_9EURY</name>
<proteinExistence type="predicted"/>
<evidence type="ECO:0000256" key="1">
    <source>
        <dbReference type="SAM" id="MobiDB-lite"/>
    </source>
</evidence>